<sequence>MQPISFGKNLVREVNLAYQSGRTFEIIDSRMGSYPSDCIEKFATLAYSCCRDQPDARPSMAEIVRELENIWMMMPEGEVLLPESSRDPDKESAPLFSTFSSSAFTHPYLSFDVSGSNHDSSSTPNIKPR</sequence>
<protein>
    <submittedName>
        <fullName evidence="1">Putative LRR receptor-like serine/threonine-protein kinase</fullName>
    </submittedName>
</protein>
<evidence type="ECO:0000313" key="1">
    <source>
        <dbReference type="EMBL" id="PKU65156.1"/>
    </source>
</evidence>
<keyword evidence="1" id="KW-0675">Receptor</keyword>
<proteinExistence type="predicted"/>
<keyword evidence="1" id="KW-0418">Kinase</keyword>
<dbReference type="AlphaFoldDB" id="A0A2I0VP17"/>
<dbReference type="InterPro" id="IPR011009">
    <property type="entry name" value="Kinase-like_dom_sf"/>
</dbReference>
<name>A0A2I0VP17_9ASPA</name>
<dbReference type="SUPFAM" id="SSF56112">
    <property type="entry name" value="Protein kinase-like (PK-like)"/>
    <property type="match status" value="1"/>
</dbReference>
<keyword evidence="1" id="KW-0808">Transferase</keyword>
<reference evidence="1 2" key="1">
    <citation type="journal article" date="2016" name="Sci. Rep.">
        <title>The Dendrobium catenatum Lindl. genome sequence provides insights into polysaccharide synthase, floral development and adaptive evolution.</title>
        <authorList>
            <person name="Zhang G.Q."/>
            <person name="Xu Q."/>
            <person name="Bian C."/>
            <person name="Tsai W.C."/>
            <person name="Yeh C.M."/>
            <person name="Liu K.W."/>
            <person name="Yoshida K."/>
            <person name="Zhang L.S."/>
            <person name="Chang S.B."/>
            <person name="Chen F."/>
            <person name="Shi Y."/>
            <person name="Su Y.Y."/>
            <person name="Zhang Y.Q."/>
            <person name="Chen L.J."/>
            <person name="Yin Y."/>
            <person name="Lin M."/>
            <person name="Huang H."/>
            <person name="Deng H."/>
            <person name="Wang Z.W."/>
            <person name="Zhu S.L."/>
            <person name="Zhao X."/>
            <person name="Deng C."/>
            <person name="Niu S.C."/>
            <person name="Huang J."/>
            <person name="Wang M."/>
            <person name="Liu G.H."/>
            <person name="Yang H.J."/>
            <person name="Xiao X.J."/>
            <person name="Hsiao Y.Y."/>
            <person name="Wu W.L."/>
            <person name="Chen Y.Y."/>
            <person name="Mitsuda N."/>
            <person name="Ohme-Takagi M."/>
            <person name="Luo Y.B."/>
            <person name="Van de Peer Y."/>
            <person name="Liu Z.J."/>
        </authorList>
    </citation>
    <scope>NUCLEOTIDE SEQUENCE [LARGE SCALE GENOMIC DNA]</scope>
    <source>
        <tissue evidence="1">The whole plant</tissue>
    </source>
</reference>
<dbReference type="Gene3D" id="1.10.510.10">
    <property type="entry name" value="Transferase(Phosphotransferase) domain 1"/>
    <property type="match status" value="1"/>
</dbReference>
<organism evidence="1 2">
    <name type="scientific">Dendrobium catenatum</name>
    <dbReference type="NCBI Taxonomy" id="906689"/>
    <lineage>
        <taxon>Eukaryota</taxon>
        <taxon>Viridiplantae</taxon>
        <taxon>Streptophyta</taxon>
        <taxon>Embryophyta</taxon>
        <taxon>Tracheophyta</taxon>
        <taxon>Spermatophyta</taxon>
        <taxon>Magnoliopsida</taxon>
        <taxon>Liliopsida</taxon>
        <taxon>Asparagales</taxon>
        <taxon>Orchidaceae</taxon>
        <taxon>Epidendroideae</taxon>
        <taxon>Malaxideae</taxon>
        <taxon>Dendrobiinae</taxon>
        <taxon>Dendrobium</taxon>
    </lineage>
</organism>
<reference evidence="1 2" key="2">
    <citation type="journal article" date="2017" name="Nature">
        <title>The Apostasia genome and the evolution of orchids.</title>
        <authorList>
            <person name="Zhang G.Q."/>
            <person name="Liu K.W."/>
            <person name="Li Z."/>
            <person name="Lohaus R."/>
            <person name="Hsiao Y.Y."/>
            <person name="Niu S.C."/>
            <person name="Wang J.Y."/>
            <person name="Lin Y.C."/>
            <person name="Xu Q."/>
            <person name="Chen L.J."/>
            <person name="Yoshida K."/>
            <person name="Fujiwara S."/>
            <person name="Wang Z.W."/>
            <person name="Zhang Y.Q."/>
            <person name="Mitsuda N."/>
            <person name="Wang M."/>
            <person name="Liu G.H."/>
            <person name="Pecoraro L."/>
            <person name="Huang H.X."/>
            <person name="Xiao X.J."/>
            <person name="Lin M."/>
            <person name="Wu X.Y."/>
            <person name="Wu W.L."/>
            <person name="Chen Y.Y."/>
            <person name="Chang S.B."/>
            <person name="Sakamoto S."/>
            <person name="Ohme-Takagi M."/>
            <person name="Yagi M."/>
            <person name="Zeng S.J."/>
            <person name="Shen C.Y."/>
            <person name="Yeh C.M."/>
            <person name="Luo Y.B."/>
            <person name="Tsai W.C."/>
            <person name="Van de Peer Y."/>
            <person name="Liu Z.J."/>
        </authorList>
    </citation>
    <scope>NUCLEOTIDE SEQUENCE [LARGE SCALE GENOMIC DNA]</scope>
    <source>
        <tissue evidence="1">The whole plant</tissue>
    </source>
</reference>
<dbReference type="OrthoDB" id="4062651at2759"/>
<accession>A0A2I0VP17</accession>
<dbReference type="GO" id="GO:0016301">
    <property type="term" value="F:kinase activity"/>
    <property type="evidence" value="ECO:0007669"/>
    <property type="project" value="UniProtKB-KW"/>
</dbReference>
<keyword evidence="2" id="KW-1185">Reference proteome</keyword>
<gene>
    <name evidence="1" type="ORF">MA16_Dca004772</name>
</gene>
<dbReference type="Proteomes" id="UP000233837">
    <property type="component" value="Unassembled WGS sequence"/>
</dbReference>
<evidence type="ECO:0000313" key="2">
    <source>
        <dbReference type="Proteomes" id="UP000233837"/>
    </source>
</evidence>
<dbReference type="EMBL" id="KZ503378">
    <property type="protein sequence ID" value="PKU65156.1"/>
    <property type="molecule type" value="Genomic_DNA"/>
</dbReference>